<feature type="chain" id="PRO_5020726376" evidence="5">
    <location>
        <begin position="20"/>
        <end position="181"/>
    </location>
</feature>
<sequence>MTQIIILGCVVATLRAVAGQYAGEGMMGPPDSQYVQGCPGGQWQFMCDNGECIAQYDLCDKIVQCSDGSDESAKNCGQRGPPKLFSARPPSNNVQSPMKNARTLVPTTTPGATTPQASTTSYDHKALKWLLLGVSGTLGVFAVLVVLRRRCKKSAPGAAFIRRGEKFGNEEDDLLISSMYS</sequence>
<dbReference type="CDD" id="cd00112">
    <property type="entry name" value="LDLa"/>
    <property type="match status" value="1"/>
</dbReference>
<evidence type="ECO:0000313" key="6">
    <source>
        <dbReference type="EMBL" id="TKR70334.1"/>
    </source>
</evidence>
<comment type="caution">
    <text evidence="2">Lacks conserved residue(s) required for the propagation of feature annotation.</text>
</comment>
<dbReference type="Proteomes" id="UP000298663">
    <property type="component" value="Unassembled WGS sequence"/>
</dbReference>
<dbReference type="InterPro" id="IPR023415">
    <property type="entry name" value="LDLR_class-A_CS"/>
</dbReference>
<dbReference type="PANTHER" id="PTHR46876:SF1">
    <property type="entry name" value="LOW-DENSITY LIPOPROTEIN RECEPTOR-RELATED PROTEIN 11"/>
    <property type="match status" value="1"/>
</dbReference>
<name>A0A4U5MLL1_STECR</name>
<feature type="region of interest" description="Disordered" evidence="3">
    <location>
        <begin position="74"/>
        <end position="98"/>
    </location>
</feature>
<evidence type="ECO:0000256" key="1">
    <source>
        <dbReference type="ARBA" id="ARBA00023157"/>
    </source>
</evidence>
<dbReference type="EMBL" id="AZBU02000007">
    <property type="protein sequence ID" value="TKR70334.1"/>
    <property type="molecule type" value="Genomic_DNA"/>
</dbReference>
<gene>
    <name evidence="6" type="ORF">L596_022373</name>
</gene>
<evidence type="ECO:0000256" key="5">
    <source>
        <dbReference type="SAM" id="SignalP"/>
    </source>
</evidence>
<dbReference type="PROSITE" id="PS01209">
    <property type="entry name" value="LDLRA_1"/>
    <property type="match status" value="1"/>
</dbReference>
<dbReference type="AlphaFoldDB" id="A0A4U5MLL1"/>
<keyword evidence="4" id="KW-1133">Transmembrane helix</keyword>
<dbReference type="Pfam" id="PF00057">
    <property type="entry name" value="Ldl_recept_a"/>
    <property type="match status" value="1"/>
</dbReference>
<protein>
    <submittedName>
        <fullName evidence="6">Uncharacterized protein</fullName>
    </submittedName>
</protein>
<reference evidence="6 7" key="1">
    <citation type="journal article" date="2015" name="Genome Biol.">
        <title>Comparative genomics of Steinernema reveals deeply conserved gene regulatory networks.</title>
        <authorList>
            <person name="Dillman A.R."/>
            <person name="Macchietto M."/>
            <person name="Porter C.F."/>
            <person name="Rogers A."/>
            <person name="Williams B."/>
            <person name="Antoshechkin I."/>
            <person name="Lee M.M."/>
            <person name="Goodwin Z."/>
            <person name="Lu X."/>
            <person name="Lewis E.E."/>
            <person name="Goodrich-Blair H."/>
            <person name="Stock S.P."/>
            <person name="Adams B.J."/>
            <person name="Sternberg P.W."/>
            <person name="Mortazavi A."/>
        </authorList>
    </citation>
    <scope>NUCLEOTIDE SEQUENCE [LARGE SCALE GENOMIC DNA]</scope>
    <source>
        <strain evidence="6 7">ALL</strain>
    </source>
</reference>
<dbReference type="SUPFAM" id="SSF57424">
    <property type="entry name" value="LDL receptor-like module"/>
    <property type="match status" value="1"/>
</dbReference>
<evidence type="ECO:0000256" key="2">
    <source>
        <dbReference type="PROSITE-ProRule" id="PRU00124"/>
    </source>
</evidence>
<proteinExistence type="predicted"/>
<feature type="disulfide bond" evidence="2">
    <location>
        <begin position="47"/>
        <end position="65"/>
    </location>
</feature>
<dbReference type="InterPro" id="IPR002172">
    <property type="entry name" value="LDrepeatLR_classA_rpt"/>
</dbReference>
<dbReference type="PANTHER" id="PTHR46876">
    <property type="entry name" value="LOW-DENSITY LIPOPROTEIN RECEPTOR-RELATED PROTEIN 11"/>
    <property type="match status" value="1"/>
</dbReference>
<organism evidence="6 7">
    <name type="scientific">Steinernema carpocapsae</name>
    <name type="common">Entomopathogenic nematode</name>
    <dbReference type="NCBI Taxonomy" id="34508"/>
    <lineage>
        <taxon>Eukaryota</taxon>
        <taxon>Metazoa</taxon>
        <taxon>Ecdysozoa</taxon>
        <taxon>Nematoda</taxon>
        <taxon>Chromadorea</taxon>
        <taxon>Rhabditida</taxon>
        <taxon>Tylenchina</taxon>
        <taxon>Panagrolaimomorpha</taxon>
        <taxon>Strongyloidoidea</taxon>
        <taxon>Steinernematidae</taxon>
        <taxon>Steinernema</taxon>
    </lineage>
</organism>
<keyword evidence="1 2" id="KW-1015">Disulfide bond</keyword>
<reference evidence="6 7" key="2">
    <citation type="journal article" date="2019" name="G3 (Bethesda)">
        <title>Hybrid Assembly of the Genome of the Entomopathogenic Nematode Steinernema carpocapsae Identifies the X-Chromosome.</title>
        <authorList>
            <person name="Serra L."/>
            <person name="Macchietto M."/>
            <person name="Macias-Munoz A."/>
            <person name="McGill C.J."/>
            <person name="Rodriguez I.M."/>
            <person name="Rodriguez B."/>
            <person name="Murad R."/>
            <person name="Mortazavi A."/>
        </authorList>
    </citation>
    <scope>NUCLEOTIDE SEQUENCE [LARGE SCALE GENOMIC DNA]</scope>
    <source>
        <strain evidence="6 7">ALL</strain>
    </source>
</reference>
<keyword evidence="4" id="KW-0472">Membrane</keyword>
<accession>A0A4U5MLL1</accession>
<feature type="transmembrane region" description="Helical" evidence="4">
    <location>
        <begin position="129"/>
        <end position="147"/>
    </location>
</feature>
<dbReference type="OrthoDB" id="6076617at2759"/>
<evidence type="ECO:0000256" key="4">
    <source>
        <dbReference type="SAM" id="Phobius"/>
    </source>
</evidence>
<evidence type="ECO:0000256" key="3">
    <source>
        <dbReference type="SAM" id="MobiDB-lite"/>
    </source>
</evidence>
<feature type="signal peptide" evidence="5">
    <location>
        <begin position="1"/>
        <end position="19"/>
    </location>
</feature>
<evidence type="ECO:0000313" key="7">
    <source>
        <dbReference type="Proteomes" id="UP000298663"/>
    </source>
</evidence>
<keyword evidence="4" id="KW-0812">Transmembrane</keyword>
<comment type="caution">
    <text evidence="6">The sequence shown here is derived from an EMBL/GenBank/DDBJ whole genome shotgun (WGS) entry which is preliminary data.</text>
</comment>
<dbReference type="PROSITE" id="PS50068">
    <property type="entry name" value="LDLRA_2"/>
    <property type="match status" value="1"/>
</dbReference>
<feature type="compositionally biased region" description="Polar residues" evidence="3">
    <location>
        <begin position="89"/>
        <end position="98"/>
    </location>
</feature>
<dbReference type="SMART" id="SM00192">
    <property type="entry name" value="LDLa"/>
    <property type="match status" value="1"/>
</dbReference>
<dbReference type="Gene3D" id="4.10.400.10">
    <property type="entry name" value="Low-density Lipoprotein Receptor"/>
    <property type="match status" value="1"/>
</dbReference>
<keyword evidence="5" id="KW-0732">Signal</keyword>
<keyword evidence="7" id="KW-1185">Reference proteome</keyword>
<dbReference type="InterPro" id="IPR036055">
    <property type="entry name" value="LDL_receptor-like_sf"/>
</dbReference>